<dbReference type="EMBL" id="WIND01000001">
    <property type="protein sequence ID" value="MSU88006.1"/>
    <property type="molecule type" value="Genomic_DNA"/>
</dbReference>
<name>A0A6L5YU92_9RHOB</name>
<proteinExistence type="predicted"/>
<dbReference type="Proteomes" id="UP000474957">
    <property type="component" value="Unassembled WGS sequence"/>
</dbReference>
<dbReference type="SUPFAM" id="SSF56436">
    <property type="entry name" value="C-type lectin-like"/>
    <property type="match status" value="1"/>
</dbReference>
<feature type="compositionally biased region" description="Polar residues" evidence="1">
    <location>
        <begin position="317"/>
        <end position="328"/>
    </location>
</feature>
<reference evidence="3 4" key="1">
    <citation type="submission" date="2019-10" db="EMBL/GenBank/DDBJ databases">
        <title>Cognatihalovulum marinum gen. nov. sp. nov., a new member of the family Rhodobacteraceae isolated from deep seawater of the Northwest Indian Ocean.</title>
        <authorList>
            <person name="Ruan C."/>
            <person name="Wang J."/>
            <person name="Zheng X."/>
            <person name="Song L."/>
            <person name="Zhu Y."/>
            <person name="Huang Y."/>
            <person name="Lu Z."/>
            <person name="Du W."/>
            <person name="Huang L."/>
            <person name="Dai X."/>
        </authorList>
    </citation>
    <scope>NUCLEOTIDE SEQUENCE [LARGE SCALE GENOMIC DNA]</scope>
    <source>
        <strain evidence="3 4">2CG4</strain>
    </source>
</reference>
<comment type="caution">
    <text evidence="3">The sequence shown here is derived from an EMBL/GenBank/DDBJ whole genome shotgun (WGS) entry which is preliminary data.</text>
</comment>
<feature type="region of interest" description="Disordered" evidence="1">
    <location>
        <begin position="315"/>
        <end position="335"/>
    </location>
</feature>
<dbReference type="GO" id="GO:0120147">
    <property type="term" value="F:formylglycine-generating oxidase activity"/>
    <property type="evidence" value="ECO:0007669"/>
    <property type="project" value="TreeGrafter"/>
</dbReference>
<feature type="compositionally biased region" description="Low complexity" evidence="1">
    <location>
        <begin position="1"/>
        <end position="21"/>
    </location>
</feature>
<evidence type="ECO:0000313" key="3">
    <source>
        <dbReference type="EMBL" id="MSU88006.1"/>
    </source>
</evidence>
<dbReference type="InterPro" id="IPR016187">
    <property type="entry name" value="CTDL_fold"/>
</dbReference>
<dbReference type="PANTHER" id="PTHR23150">
    <property type="entry name" value="SULFATASE MODIFYING FACTOR 1, 2"/>
    <property type="match status" value="1"/>
</dbReference>
<feature type="domain" description="Sulfatase-modifying factor enzyme-like" evidence="2">
    <location>
        <begin position="56"/>
        <end position="332"/>
    </location>
</feature>
<evidence type="ECO:0000256" key="1">
    <source>
        <dbReference type="SAM" id="MobiDB-lite"/>
    </source>
</evidence>
<dbReference type="RefSeq" id="WP_154443685.1">
    <property type="nucleotide sequence ID" value="NZ_WIND01000001.1"/>
</dbReference>
<sequence length="335" mass="35973">MSATDAPAPAKPSCCAPRSAAGSGGGTAAPEYAAHTAAADAVAPGPAAVRAALRAGLVEIPGGFFDMGTRRPNYPDDHEGPMRKVHVSTFGVAPGTVTNAEFARFVAATGYRTVAETEGWSFVFHLLLADAGAYPQHPPQTPWWRQVHGATWAAPEGPGSTTEGRETHPVVHVSWFDAVAYCRWSDLRLLTEAEWEKAARGGLAHKKFPWGNVLEPGGAHRCNIWQGDFPHRNTQADGHLGTAPVDAYAPNGFGLWNMTGNVWEWCADWFGPVAPPRRLPPRDPAGPETGDVRVIRGGSFLCHHSYCVRYHVHSRSRNTPDSTSSNTGFRVAANL</sequence>
<evidence type="ECO:0000259" key="2">
    <source>
        <dbReference type="Pfam" id="PF03781"/>
    </source>
</evidence>
<dbReference type="InterPro" id="IPR051043">
    <property type="entry name" value="Sulfatase_Mod_Factor_Kinase"/>
</dbReference>
<gene>
    <name evidence="3" type="ORF">GE300_00050</name>
</gene>
<accession>A0A6L5YU92</accession>
<keyword evidence="4" id="KW-1185">Reference proteome</keyword>
<dbReference type="PANTHER" id="PTHR23150:SF19">
    <property type="entry name" value="FORMYLGLYCINE-GENERATING ENZYME"/>
    <property type="match status" value="1"/>
</dbReference>
<dbReference type="InterPro" id="IPR005532">
    <property type="entry name" value="SUMF_dom"/>
</dbReference>
<protein>
    <submittedName>
        <fullName evidence="3">SUMF1/EgtB/PvdO family nonheme iron enzyme</fullName>
    </submittedName>
</protein>
<dbReference type="AlphaFoldDB" id="A0A6L5YU92"/>
<organism evidence="3 4">
    <name type="scientific">Halovulum marinum</name>
    <dbReference type="NCBI Taxonomy" id="2662447"/>
    <lineage>
        <taxon>Bacteria</taxon>
        <taxon>Pseudomonadati</taxon>
        <taxon>Pseudomonadota</taxon>
        <taxon>Alphaproteobacteria</taxon>
        <taxon>Rhodobacterales</taxon>
        <taxon>Paracoccaceae</taxon>
        <taxon>Halovulum</taxon>
    </lineage>
</organism>
<dbReference type="Gene3D" id="3.90.1580.10">
    <property type="entry name" value="paralog of FGE (formylglycine-generating enzyme)"/>
    <property type="match status" value="1"/>
</dbReference>
<dbReference type="InterPro" id="IPR042095">
    <property type="entry name" value="SUMF_sf"/>
</dbReference>
<feature type="region of interest" description="Disordered" evidence="1">
    <location>
        <begin position="1"/>
        <end position="29"/>
    </location>
</feature>
<evidence type="ECO:0000313" key="4">
    <source>
        <dbReference type="Proteomes" id="UP000474957"/>
    </source>
</evidence>
<dbReference type="Pfam" id="PF03781">
    <property type="entry name" value="FGE-sulfatase"/>
    <property type="match status" value="1"/>
</dbReference>